<sequence length="377" mass="44165">MHKARKDWLWFVIVIVVFLLLSYFTFTPKPKVYPNYVTESPSPTGTKGFYTYLKQEMSAKSWNHSPSLLPKNKEQQLLIMVEPGDFTEKEEISSYIDFIKEGNSLLLLTQNPDGLFDLRTKELEKDIPSPEALKIYGKGGKAAQKAEVQSYVRLQPRNGEDTLLHDKYGPVALKRTVGKGQLIVAITPEWITNGKILKNDHLPLLISLVNETNSKTILFDEYVHGEQTTSTFLSAFPKWFLLLMFQGILIAFIWLWNKGKRFGPIMVPREEMVRFSDEGIRAIAAWYLRGRRYQDSLLIQADYLKQLLQERWQVPYHKEWQDIWGYLERKWTEKKTNEIRLFLQELAIILDKNQITKQEYLLWSKKLDQLQKEVEQG</sequence>
<organism evidence="3">
    <name type="scientific">Neobacillus citreus</name>
    <dbReference type="NCBI Taxonomy" id="2833578"/>
    <lineage>
        <taxon>Bacteria</taxon>
        <taxon>Bacillati</taxon>
        <taxon>Bacillota</taxon>
        <taxon>Bacilli</taxon>
        <taxon>Bacillales</taxon>
        <taxon>Bacillaceae</taxon>
        <taxon>Neobacillus</taxon>
    </lineage>
</organism>
<keyword evidence="1" id="KW-0472">Membrane</keyword>
<keyword evidence="5" id="KW-1185">Reference proteome</keyword>
<dbReference type="EMBL" id="JAGYPE020000019">
    <property type="protein sequence ID" value="MCH6266361.1"/>
    <property type="molecule type" value="Genomic_DNA"/>
</dbReference>
<evidence type="ECO:0000313" key="3">
    <source>
        <dbReference type="EMBL" id="MBS4180015.1"/>
    </source>
</evidence>
<feature type="transmembrane region" description="Helical" evidence="1">
    <location>
        <begin position="7"/>
        <end position="26"/>
    </location>
</feature>
<dbReference type="RefSeq" id="WP_213140046.1">
    <property type="nucleotide sequence ID" value="NZ_JAGYPE020000019.1"/>
</dbReference>
<accession>A0A942STS9</accession>
<dbReference type="InterPro" id="IPR025646">
    <property type="entry name" value="DUF4350"/>
</dbReference>
<protein>
    <submittedName>
        <fullName evidence="3">DUF4350 domain-containing protein</fullName>
    </submittedName>
</protein>
<dbReference type="Proteomes" id="UP000677265">
    <property type="component" value="Unassembled WGS sequence"/>
</dbReference>
<evidence type="ECO:0000313" key="4">
    <source>
        <dbReference type="EMBL" id="MCH6266361.1"/>
    </source>
</evidence>
<feature type="domain" description="DUF4350" evidence="2">
    <location>
        <begin position="39"/>
        <end position="209"/>
    </location>
</feature>
<keyword evidence="1" id="KW-0812">Transmembrane</keyword>
<dbReference type="AlphaFoldDB" id="A0A942STS9"/>
<evidence type="ECO:0000256" key="1">
    <source>
        <dbReference type="SAM" id="Phobius"/>
    </source>
</evidence>
<reference evidence="3" key="1">
    <citation type="submission" date="2021-05" db="EMBL/GenBank/DDBJ databases">
        <title>Novel Bacillus species.</title>
        <authorList>
            <person name="Liu G."/>
        </authorList>
    </citation>
    <scope>NUCLEOTIDE SEQUENCE</scope>
    <source>
        <strain evidence="3 5">FJAT-50051</strain>
    </source>
</reference>
<gene>
    <name evidence="4" type="ORF">KHB02_012600</name>
    <name evidence="3" type="ORF">KHB02_01300</name>
</gene>
<dbReference type="EMBL" id="JAGYPE010000001">
    <property type="protein sequence ID" value="MBS4180015.1"/>
    <property type="molecule type" value="Genomic_DNA"/>
</dbReference>
<evidence type="ECO:0000313" key="5">
    <source>
        <dbReference type="Proteomes" id="UP000677265"/>
    </source>
</evidence>
<evidence type="ECO:0000259" key="2">
    <source>
        <dbReference type="Pfam" id="PF14258"/>
    </source>
</evidence>
<keyword evidence="1" id="KW-1133">Transmembrane helix</keyword>
<dbReference type="Pfam" id="PF14258">
    <property type="entry name" value="DUF4350"/>
    <property type="match status" value="1"/>
</dbReference>
<feature type="transmembrane region" description="Helical" evidence="1">
    <location>
        <begin position="239"/>
        <end position="256"/>
    </location>
</feature>
<name>A0A942STS9_9BACI</name>
<comment type="caution">
    <text evidence="3">The sequence shown here is derived from an EMBL/GenBank/DDBJ whole genome shotgun (WGS) entry which is preliminary data.</text>
</comment>
<proteinExistence type="predicted"/>